<reference evidence="1 2" key="1">
    <citation type="submission" date="2024-08" db="EMBL/GenBank/DDBJ databases">
        <title>Mycobacterium servetensis sp. nov., a novel rapid-growing mycobacterial species recovered from a human patient in Zaragoza, Spain.</title>
        <authorList>
            <person name="Tristancho-Baro A.I."/>
            <person name="Buenestado-Serrano S."/>
            <person name="Garcia De Viedma D."/>
            <person name="Milagro-Beamonte A."/>
            <person name="Burillo N."/>
            <person name="Sanz S."/>
            <person name="Lopez-Calleja A.I."/>
            <person name="Penas-Utrilla D."/>
            <person name="Guardingo M."/>
            <person name="Garcia M.J."/>
            <person name="Vinuelas-Bayon J."/>
        </authorList>
    </citation>
    <scope>NUCLEOTIDE SEQUENCE [LARGE SCALE GENOMIC DNA]</scope>
    <source>
        <strain evidence="2">HUMS_12744610</strain>
    </source>
</reference>
<protein>
    <submittedName>
        <fullName evidence="1">Uncharacterized protein</fullName>
    </submittedName>
</protein>
<gene>
    <name evidence="1" type="ORF">AB8998_29300</name>
</gene>
<evidence type="ECO:0000313" key="2">
    <source>
        <dbReference type="Proteomes" id="UP001564760"/>
    </source>
</evidence>
<accession>A0ABV4C8V0</accession>
<dbReference type="EMBL" id="JBGEDP010000002">
    <property type="protein sequence ID" value="MEY8018775.1"/>
    <property type="molecule type" value="Genomic_DNA"/>
</dbReference>
<dbReference type="RefSeq" id="WP_369741845.1">
    <property type="nucleotide sequence ID" value="NZ_JBGEDP010000002.1"/>
</dbReference>
<proteinExistence type="predicted"/>
<keyword evidence="2" id="KW-1185">Reference proteome</keyword>
<dbReference type="Proteomes" id="UP001564760">
    <property type="component" value="Unassembled WGS sequence"/>
</dbReference>
<evidence type="ECO:0000313" key="1">
    <source>
        <dbReference type="EMBL" id="MEY8018775.1"/>
    </source>
</evidence>
<name>A0ABV4C8V0_9MYCO</name>
<sequence>MVIAVADGYAEVVLYTAQRMEASDVAELARLFEGRPKESLASTHEGVELQRDNNIRAGWAARALIAYASHLGGQSLVDELETVTGDLLGDLLHLFDALGLDWEEIRERGERFHREEVFGDV</sequence>
<organism evidence="1 2">
    <name type="scientific">Mycobacterium servetii</name>
    <dbReference type="NCBI Taxonomy" id="3237418"/>
    <lineage>
        <taxon>Bacteria</taxon>
        <taxon>Bacillati</taxon>
        <taxon>Actinomycetota</taxon>
        <taxon>Actinomycetes</taxon>
        <taxon>Mycobacteriales</taxon>
        <taxon>Mycobacteriaceae</taxon>
        <taxon>Mycobacterium</taxon>
    </lineage>
</organism>
<comment type="caution">
    <text evidence="1">The sequence shown here is derived from an EMBL/GenBank/DDBJ whole genome shotgun (WGS) entry which is preliminary data.</text>
</comment>